<name>A0A1I3Q586_9ACTN</name>
<dbReference type="GO" id="GO:0003774">
    <property type="term" value="F:cytoskeletal motor activity"/>
    <property type="evidence" value="ECO:0007669"/>
    <property type="project" value="InterPro"/>
</dbReference>
<keyword evidence="15" id="KW-1185">Reference proteome</keyword>
<keyword evidence="14" id="KW-0282">Flagellum</keyword>
<evidence type="ECO:0000313" key="14">
    <source>
        <dbReference type="EMBL" id="SFJ28830.1"/>
    </source>
</evidence>
<keyword evidence="7 11" id="KW-0472">Membrane</keyword>
<dbReference type="Proteomes" id="UP000198649">
    <property type="component" value="Unassembled WGS sequence"/>
</dbReference>
<dbReference type="PANTHER" id="PTHR30046">
    <property type="entry name" value="FLAGELLAR M-RING PROTEIN"/>
    <property type="match status" value="1"/>
</dbReference>
<evidence type="ECO:0000256" key="2">
    <source>
        <dbReference type="ARBA" id="ARBA00004651"/>
    </source>
</evidence>
<keyword evidence="8 9" id="KW-0975">Bacterial flagellum</keyword>
<dbReference type="OrthoDB" id="9807026at2"/>
<feature type="transmembrane region" description="Helical" evidence="11">
    <location>
        <begin position="429"/>
        <end position="449"/>
    </location>
</feature>
<sequence>MKQQLGRTLARYQRTFATFTTGQKAMAVLGTAALLLAGFMVFKWAATPSMAPLYSNLSSADASAVIDQLETSGVPYELGGGGGTVMVPRDLVYSTRIDLSGEGLPTSSDDGYSLLDSQGLSTSQFQEQTDFKRAMEGELSRTIEAIDDVETAVVHLALPPQQVFADEQDPATASVLVATRPGTTLGADQVQAVVHLVASSIDGLDPTKVTVADSTGLVLSAPDGSAAAASSTRTQQTEAMQDQLHGQLQSMLDRVVGVGNSTVQVTTDLDFDQSVVETTDFSVDDDTPPLSASSSSETYTGPDATTQVGGVVGPDGQMDTTASGGDASSYVKEQSAEDNAVDSTVERRETSPGSIRSMHVSVVLDTATTKQISPTDIQDLVAAGVGINRKRGDTVQVTSLPFDRTAELAAAEELKAAAAANTKAEQTTLYRNIGLGVLVVLMLLLAWITGRKRAKARDKATTYVVEQLRQESSARTSALEMPPAALALEQAEHDQTLELREELNSLVERQPEDVAALLRGWLVERP</sequence>
<evidence type="ECO:0000256" key="9">
    <source>
        <dbReference type="PIRNR" id="PIRNR004862"/>
    </source>
</evidence>
<evidence type="ECO:0000256" key="8">
    <source>
        <dbReference type="ARBA" id="ARBA00023143"/>
    </source>
</evidence>
<keyword evidence="14" id="KW-0969">Cilium</keyword>
<comment type="similarity">
    <text evidence="3 9">Belongs to the FliF family.</text>
</comment>
<keyword evidence="6 11" id="KW-1133">Transmembrane helix</keyword>
<dbReference type="STRING" id="1005945.SAMN05216561_12340"/>
<evidence type="ECO:0000256" key="10">
    <source>
        <dbReference type="SAM" id="MobiDB-lite"/>
    </source>
</evidence>
<feature type="domain" description="Flagellar M-ring N-terminal" evidence="12">
    <location>
        <begin position="46"/>
        <end position="220"/>
    </location>
</feature>
<dbReference type="InterPro" id="IPR045851">
    <property type="entry name" value="AMP-bd_C_sf"/>
</dbReference>
<dbReference type="Pfam" id="PF08345">
    <property type="entry name" value="YscJ_FliF_C"/>
    <property type="match status" value="1"/>
</dbReference>
<dbReference type="RefSeq" id="WP_091117111.1">
    <property type="nucleotide sequence ID" value="NZ_BKAF01000038.1"/>
</dbReference>
<protein>
    <recommendedName>
        <fullName evidence="9">Flagellar M-ring protein</fullName>
    </recommendedName>
</protein>
<proteinExistence type="inferred from homology"/>
<dbReference type="AlphaFoldDB" id="A0A1I3Q586"/>
<comment type="function">
    <text evidence="9">The M ring may be actively involved in energy transduction.</text>
</comment>
<keyword evidence="4" id="KW-1003">Cell membrane</keyword>
<evidence type="ECO:0000259" key="13">
    <source>
        <dbReference type="Pfam" id="PF08345"/>
    </source>
</evidence>
<dbReference type="PRINTS" id="PR01009">
    <property type="entry name" value="FLGMRINGFLIF"/>
</dbReference>
<dbReference type="InterPro" id="IPR043427">
    <property type="entry name" value="YscJ/FliF"/>
</dbReference>
<evidence type="ECO:0000256" key="5">
    <source>
        <dbReference type="ARBA" id="ARBA00022692"/>
    </source>
</evidence>
<organism evidence="14 15">
    <name type="scientific">Nocardioides psychrotolerans</name>
    <dbReference type="NCBI Taxonomy" id="1005945"/>
    <lineage>
        <taxon>Bacteria</taxon>
        <taxon>Bacillati</taxon>
        <taxon>Actinomycetota</taxon>
        <taxon>Actinomycetes</taxon>
        <taxon>Propionibacteriales</taxon>
        <taxon>Nocardioidaceae</taxon>
        <taxon>Nocardioides</taxon>
    </lineage>
</organism>
<reference evidence="14 15" key="1">
    <citation type="submission" date="2016-10" db="EMBL/GenBank/DDBJ databases">
        <authorList>
            <person name="de Groot N.N."/>
        </authorList>
    </citation>
    <scope>NUCLEOTIDE SEQUENCE [LARGE SCALE GENOMIC DNA]</scope>
    <source>
        <strain evidence="14 15">CGMCC 1.11156</strain>
    </source>
</reference>
<dbReference type="InterPro" id="IPR006182">
    <property type="entry name" value="FliF_N_dom"/>
</dbReference>
<evidence type="ECO:0000256" key="3">
    <source>
        <dbReference type="ARBA" id="ARBA00007971"/>
    </source>
</evidence>
<keyword evidence="14" id="KW-0966">Cell projection</keyword>
<accession>A0A1I3Q586</accession>
<feature type="domain" description="Flagellar M-ring C-terminal" evidence="13">
    <location>
        <begin position="252"/>
        <end position="402"/>
    </location>
</feature>
<feature type="region of interest" description="Disordered" evidence="10">
    <location>
        <begin position="280"/>
        <end position="356"/>
    </location>
</feature>
<feature type="compositionally biased region" description="Polar residues" evidence="10">
    <location>
        <begin position="290"/>
        <end position="308"/>
    </location>
</feature>
<dbReference type="InterPro" id="IPR000067">
    <property type="entry name" value="FlgMring_FliF"/>
</dbReference>
<dbReference type="EMBL" id="FOQG01000023">
    <property type="protein sequence ID" value="SFJ28830.1"/>
    <property type="molecule type" value="Genomic_DNA"/>
</dbReference>
<dbReference type="Gene3D" id="3.30.300.30">
    <property type="match status" value="1"/>
</dbReference>
<dbReference type="GO" id="GO:0071973">
    <property type="term" value="P:bacterial-type flagellum-dependent cell motility"/>
    <property type="evidence" value="ECO:0007669"/>
    <property type="project" value="InterPro"/>
</dbReference>
<evidence type="ECO:0000256" key="4">
    <source>
        <dbReference type="ARBA" id="ARBA00022475"/>
    </source>
</evidence>
<evidence type="ECO:0000259" key="12">
    <source>
        <dbReference type="Pfam" id="PF01514"/>
    </source>
</evidence>
<dbReference type="PIRSF" id="PIRSF004862">
    <property type="entry name" value="FliF"/>
    <property type="match status" value="1"/>
</dbReference>
<evidence type="ECO:0000313" key="15">
    <source>
        <dbReference type="Proteomes" id="UP000198649"/>
    </source>
</evidence>
<dbReference type="GO" id="GO:0009431">
    <property type="term" value="C:bacterial-type flagellum basal body, MS ring"/>
    <property type="evidence" value="ECO:0007669"/>
    <property type="project" value="InterPro"/>
</dbReference>
<dbReference type="NCBIfam" id="TIGR00206">
    <property type="entry name" value="fliF"/>
    <property type="match status" value="1"/>
</dbReference>
<evidence type="ECO:0000256" key="7">
    <source>
        <dbReference type="ARBA" id="ARBA00023136"/>
    </source>
</evidence>
<comment type="subcellular location">
    <subcellularLocation>
        <location evidence="1 9">Bacterial flagellum basal body</location>
    </subcellularLocation>
    <subcellularLocation>
        <location evidence="2">Cell membrane</location>
        <topology evidence="2">Multi-pass membrane protein</topology>
    </subcellularLocation>
</comment>
<evidence type="ECO:0000256" key="11">
    <source>
        <dbReference type="SAM" id="Phobius"/>
    </source>
</evidence>
<dbReference type="GO" id="GO:0005886">
    <property type="term" value="C:plasma membrane"/>
    <property type="evidence" value="ECO:0007669"/>
    <property type="project" value="UniProtKB-SubCell"/>
</dbReference>
<keyword evidence="5 11" id="KW-0812">Transmembrane</keyword>
<evidence type="ECO:0000256" key="6">
    <source>
        <dbReference type="ARBA" id="ARBA00022989"/>
    </source>
</evidence>
<gene>
    <name evidence="14" type="ORF">SAMN05216561_12340</name>
</gene>
<dbReference type="Pfam" id="PF01514">
    <property type="entry name" value="YscJ_FliF"/>
    <property type="match status" value="1"/>
</dbReference>
<dbReference type="PANTHER" id="PTHR30046:SF0">
    <property type="entry name" value="FLAGELLAR M-RING PROTEIN"/>
    <property type="match status" value="1"/>
</dbReference>
<dbReference type="InterPro" id="IPR013556">
    <property type="entry name" value="Flag_M-ring_C"/>
</dbReference>
<evidence type="ECO:0000256" key="1">
    <source>
        <dbReference type="ARBA" id="ARBA00004117"/>
    </source>
</evidence>